<dbReference type="STRING" id="1882483.A0A317XN26"/>
<dbReference type="OrthoDB" id="201515at2759"/>
<dbReference type="InterPro" id="IPR036526">
    <property type="entry name" value="C-N_Hydrolase_sf"/>
</dbReference>
<sequence>SAAARHTTMRIASVQLDSKHANVETNIATVKRLLASLMSQASNTQQRDGRRHSDAHAHTPPNERRTERPVDLLVLPELALTGYVFRDHADIEPLLEVPGPVTTLHHQMPQGRSSLEFAADLARTLHCYVVVGFPERVNADEAATRPYDARPTNVRDEGPPPRSFHAYNSAALFDATGKLLHVFRKHFLYEDDKRWASQGPGFETIQLPGLGTVCVAICMDLNPFEFETSFEACELASFCVEQDVDLLIVPMAWLLPSDETSDAASAVSGPAKPSLSTINYWALRCLPFFDPTQSNAKASGQSSDAKPKYLLTANRTGTEGKSTFAGSSCVLQMKPNERPLLLESLGTREEGLLIVDLPIDKT</sequence>
<feature type="domain" description="CN hydrolase" evidence="2">
    <location>
        <begin position="9"/>
        <end position="359"/>
    </location>
</feature>
<organism evidence="3 4">
    <name type="scientific">Testicularia cyperi</name>
    <dbReference type="NCBI Taxonomy" id="1882483"/>
    <lineage>
        <taxon>Eukaryota</taxon>
        <taxon>Fungi</taxon>
        <taxon>Dikarya</taxon>
        <taxon>Basidiomycota</taxon>
        <taxon>Ustilaginomycotina</taxon>
        <taxon>Ustilaginomycetes</taxon>
        <taxon>Ustilaginales</taxon>
        <taxon>Anthracoideaceae</taxon>
        <taxon>Testicularia</taxon>
    </lineage>
</organism>
<dbReference type="GO" id="GO:0008418">
    <property type="term" value="F:protein-N-terminal asparagine amidohydrolase activity"/>
    <property type="evidence" value="ECO:0007669"/>
    <property type="project" value="InterPro"/>
</dbReference>
<dbReference type="PROSITE" id="PS50263">
    <property type="entry name" value="CN_HYDROLASE"/>
    <property type="match status" value="1"/>
</dbReference>
<evidence type="ECO:0000259" key="2">
    <source>
        <dbReference type="PROSITE" id="PS50263"/>
    </source>
</evidence>
<dbReference type="InParanoid" id="A0A317XN26"/>
<dbReference type="AlphaFoldDB" id="A0A317XN26"/>
<dbReference type="InterPro" id="IPR039703">
    <property type="entry name" value="Nta1"/>
</dbReference>
<evidence type="ECO:0000313" key="3">
    <source>
        <dbReference type="EMBL" id="PWY99725.1"/>
    </source>
</evidence>
<name>A0A317XN26_9BASI</name>
<gene>
    <name evidence="3" type="ORF">BCV70DRAFT_223653</name>
</gene>
<dbReference type="GO" id="GO:0070773">
    <property type="term" value="F:protein-N-terminal glutamine amidohydrolase activity"/>
    <property type="evidence" value="ECO:0007669"/>
    <property type="project" value="InterPro"/>
</dbReference>
<reference evidence="3 4" key="1">
    <citation type="journal article" date="2018" name="Mol. Biol. Evol.">
        <title>Broad Genomic Sampling Reveals a Smut Pathogenic Ancestry of the Fungal Clade Ustilaginomycotina.</title>
        <authorList>
            <person name="Kijpornyongpan T."/>
            <person name="Mondo S.J."/>
            <person name="Barry K."/>
            <person name="Sandor L."/>
            <person name="Lee J."/>
            <person name="Lipzen A."/>
            <person name="Pangilinan J."/>
            <person name="LaButti K."/>
            <person name="Hainaut M."/>
            <person name="Henrissat B."/>
            <person name="Grigoriev I.V."/>
            <person name="Spatafora J.W."/>
            <person name="Aime M.C."/>
        </authorList>
    </citation>
    <scope>NUCLEOTIDE SEQUENCE [LARGE SCALE GENOMIC DNA]</scope>
    <source>
        <strain evidence="3 4">MCA 3645</strain>
    </source>
</reference>
<evidence type="ECO:0000313" key="4">
    <source>
        <dbReference type="Proteomes" id="UP000246740"/>
    </source>
</evidence>
<feature type="region of interest" description="Disordered" evidence="1">
    <location>
        <begin position="40"/>
        <end position="68"/>
    </location>
</feature>
<accession>A0A317XN26</accession>
<keyword evidence="4" id="KW-1185">Reference proteome</keyword>
<dbReference type="InterPro" id="IPR003010">
    <property type="entry name" value="C-N_Hydrolase"/>
</dbReference>
<keyword evidence="3" id="KW-0378">Hydrolase</keyword>
<protein>
    <submittedName>
        <fullName evidence="3">Carbon-nitrogen hydrolase</fullName>
    </submittedName>
</protein>
<dbReference type="Gene3D" id="3.60.110.10">
    <property type="entry name" value="Carbon-nitrogen hydrolase"/>
    <property type="match status" value="1"/>
</dbReference>
<dbReference type="GO" id="GO:0030163">
    <property type="term" value="P:protein catabolic process"/>
    <property type="evidence" value="ECO:0007669"/>
    <property type="project" value="TreeGrafter"/>
</dbReference>
<dbReference type="EMBL" id="KZ819194">
    <property type="protein sequence ID" value="PWY99725.1"/>
    <property type="molecule type" value="Genomic_DNA"/>
</dbReference>
<dbReference type="PANTHER" id="PTHR11750:SF26">
    <property type="entry name" value="PROTEIN N-TERMINAL AMIDASE"/>
    <property type="match status" value="1"/>
</dbReference>
<dbReference type="SUPFAM" id="SSF56317">
    <property type="entry name" value="Carbon-nitrogen hydrolase"/>
    <property type="match status" value="1"/>
</dbReference>
<proteinExistence type="predicted"/>
<feature type="compositionally biased region" description="Basic and acidic residues" evidence="1">
    <location>
        <begin position="47"/>
        <end position="68"/>
    </location>
</feature>
<dbReference type="PANTHER" id="PTHR11750">
    <property type="entry name" value="PROTEIN N-TERMINAL AMIDASE"/>
    <property type="match status" value="1"/>
</dbReference>
<feature type="non-terminal residue" evidence="3">
    <location>
        <position position="1"/>
    </location>
</feature>
<dbReference type="FunCoup" id="A0A317XN26">
    <property type="interactions" value="3"/>
</dbReference>
<dbReference type="Proteomes" id="UP000246740">
    <property type="component" value="Unassembled WGS sequence"/>
</dbReference>
<dbReference type="Pfam" id="PF00795">
    <property type="entry name" value="CN_hydrolase"/>
    <property type="match status" value="1"/>
</dbReference>
<evidence type="ECO:0000256" key="1">
    <source>
        <dbReference type="SAM" id="MobiDB-lite"/>
    </source>
</evidence>